<accession>A0A238KF35</accession>
<dbReference type="RefSeq" id="WP_097804785.1">
    <property type="nucleotide sequence ID" value="NZ_FXYH01000007.1"/>
</dbReference>
<name>A0A238KF35_9RHOB</name>
<protein>
    <submittedName>
        <fullName evidence="1">Uncharacterized protein</fullName>
    </submittedName>
</protein>
<dbReference type="AlphaFoldDB" id="A0A238KF35"/>
<sequence length="88" mass="9587">MRNPPLLKFLAAVQMHCETAATLMRASELEPLDLQLSVAIAEDLGFVENTGEIHPSLRITADGWAWVTQELAPFRGLIRDAARTGGVS</sequence>
<organism evidence="1 2">
    <name type="scientific">Pelagimonas varians</name>
    <dbReference type="NCBI Taxonomy" id="696760"/>
    <lineage>
        <taxon>Bacteria</taxon>
        <taxon>Pseudomonadati</taxon>
        <taxon>Pseudomonadota</taxon>
        <taxon>Alphaproteobacteria</taxon>
        <taxon>Rhodobacterales</taxon>
        <taxon>Roseobacteraceae</taxon>
        <taxon>Pelagimonas</taxon>
    </lineage>
</organism>
<dbReference type="EMBL" id="FXYH01000007">
    <property type="protein sequence ID" value="SMX41463.1"/>
    <property type="molecule type" value="Genomic_DNA"/>
</dbReference>
<evidence type="ECO:0000313" key="1">
    <source>
        <dbReference type="EMBL" id="SMX41463.1"/>
    </source>
</evidence>
<dbReference type="OrthoDB" id="9954297at2"/>
<dbReference type="Proteomes" id="UP000220836">
    <property type="component" value="Unassembled WGS sequence"/>
</dbReference>
<keyword evidence="2" id="KW-1185">Reference proteome</keyword>
<evidence type="ECO:0000313" key="2">
    <source>
        <dbReference type="Proteomes" id="UP000220836"/>
    </source>
</evidence>
<proteinExistence type="predicted"/>
<reference evidence="1 2" key="1">
    <citation type="submission" date="2017-05" db="EMBL/GenBank/DDBJ databases">
        <authorList>
            <person name="Song R."/>
            <person name="Chenine A.L."/>
            <person name="Ruprecht R.M."/>
        </authorList>
    </citation>
    <scope>NUCLEOTIDE SEQUENCE [LARGE SCALE GENOMIC DNA]</scope>
    <source>
        <strain evidence="1 2">CECT 8663</strain>
    </source>
</reference>
<gene>
    <name evidence="1" type="ORF">PEV8663_02283</name>
</gene>